<dbReference type="Pfam" id="PF13231">
    <property type="entry name" value="PMT_2"/>
    <property type="match status" value="1"/>
</dbReference>
<feature type="transmembrane region" description="Helical" evidence="8">
    <location>
        <begin position="85"/>
        <end position="106"/>
    </location>
</feature>
<evidence type="ECO:0000256" key="4">
    <source>
        <dbReference type="ARBA" id="ARBA00022679"/>
    </source>
</evidence>
<keyword evidence="5 8" id="KW-0812">Transmembrane</keyword>
<dbReference type="EMBL" id="JXSL01000020">
    <property type="protein sequence ID" value="KIM00284.1"/>
    <property type="molecule type" value="Genomic_DNA"/>
</dbReference>
<evidence type="ECO:0000259" key="9">
    <source>
        <dbReference type="Pfam" id="PF13231"/>
    </source>
</evidence>
<dbReference type="GO" id="GO:0009103">
    <property type="term" value="P:lipopolysaccharide biosynthetic process"/>
    <property type="evidence" value="ECO:0007669"/>
    <property type="project" value="UniProtKB-ARBA"/>
</dbReference>
<evidence type="ECO:0000256" key="2">
    <source>
        <dbReference type="ARBA" id="ARBA00022475"/>
    </source>
</evidence>
<reference evidence="10 11" key="1">
    <citation type="submission" date="2015-01" db="EMBL/GenBank/DDBJ databases">
        <title>Genome Sequence of Magnetospirillum magnetotacticum Strain MS-1.</title>
        <authorList>
            <person name="Marinov G.K."/>
            <person name="Smalley M.D."/>
            <person name="DeSalvo G."/>
        </authorList>
    </citation>
    <scope>NUCLEOTIDE SEQUENCE [LARGE SCALE GENOMIC DNA]</scope>
    <source>
        <strain evidence="10 11">MS-1</strain>
    </source>
</reference>
<keyword evidence="4" id="KW-0808">Transferase</keyword>
<feature type="transmembrane region" description="Helical" evidence="8">
    <location>
        <begin position="206"/>
        <end position="226"/>
    </location>
</feature>
<feature type="transmembrane region" description="Helical" evidence="8">
    <location>
        <begin position="318"/>
        <end position="337"/>
    </location>
</feature>
<evidence type="ECO:0000256" key="3">
    <source>
        <dbReference type="ARBA" id="ARBA00022676"/>
    </source>
</evidence>
<feature type="transmembrane region" description="Helical" evidence="8">
    <location>
        <begin position="292"/>
        <end position="311"/>
    </location>
</feature>
<feature type="domain" description="Glycosyltransferase RgtA/B/C/D-like" evidence="9">
    <location>
        <begin position="64"/>
        <end position="224"/>
    </location>
</feature>
<keyword evidence="2" id="KW-1003">Cell membrane</keyword>
<organism evidence="10 11">
    <name type="scientific">Paramagnetospirillum magnetotacticum MS-1</name>
    <dbReference type="NCBI Taxonomy" id="272627"/>
    <lineage>
        <taxon>Bacteria</taxon>
        <taxon>Pseudomonadati</taxon>
        <taxon>Pseudomonadota</taxon>
        <taxon>Alphaproteobacteria</taxon>
        <taxon>Rhodospirillales</taxon>
        <taxon>Magnetospirillaceae</taxon>
        <taxon>Paramagnetospirillum</taxon>
    </lineage>
</organism>
<comment type="caution">
    <text evidence="10">The sequence shown here is derived from an EMBL/GenBank/DDBJ whole genome shotgun (WGS) entry which is preliminary data.</text>
</comment>
<dbReference type="InterPro" id="IPR050297">
    <property type="entry name" value="LipidA_mod_glycosyltrf_83"/>
</dbReference>
<gene>
    <name evidence="10" type="ORF">CCC_03072</name>
</gene>
<dbReference type="STRING" id="272627.CCC_03072"/>
<accession>A0A0C2YYW4</accession>
<keyword evidence="11" id="KW-1185">Reference proteome</keyword>
<evidence type="ECO:0000256" key="6">
    <source>
        <dbReference type="ARBA" id="ARBA00022989"/>
    </source>
</evidence>
<dbReference type="PANTHER" id="PTHR33908">
    <property type="entry name" value="MANNOSYLTRANSFERASE YKCB-RELATED"/>
    <property type="match status" value="1"/>
</dbReference>
<feature type="transmembrane region" description="Helical" evidence="8">
    <location>
        <begin position="21"/>
        <end position="40"/>
    </location>
</feature>
<dbReference type="Proteomes" id="UP000031971">
    <property type="component" value="Unassembled WGS sequence"/>
</dbReference>
<dbReference type="InterPro" id="IPR038731">
    <property type="entry name" value="RgtA/B/C-like"/>
</dbReference>
<proteinExistence type="predicted"/>
<feature type="transmembrane region" description="Helical" evidence="8">
    <location>
        <begin position="139"/>
        <end position="156"/>
    </location>
</feature>
<feature type="transmembrane region" description="Helical" evidence="8">
    <location>
        <begin position="349"/>
        <end position="372"/>
    </location>
</feature>
<dbReference type="PANTHER" id="PTHR33908:SF9">
    <property type="entry name" value="BLL5595 PROTEIN"/>
    <property type="match status" value="1"/>
</dbReference>
<dbReference type="AlphaFoldDB" id="A0A0C2YYW4"/>
<dbReference type="RefSeq" id="WP_082036491.1">
    <property type="nucleotide sequence ID" value="NZ_JXSL01000020.1"/>
</dbReference>
<evidence type="ECO:0000256" key="8">
    <source>
        <dbReference type="SAM" id="Phobius"/>
    </source>
</evidence>
<sequence>MGLSLGIAESERKYAIGAKSLMVFSFLVYALTWVGLPLAVNTTLNRDAIQIVYWGLEWQPGFFKHPPLISWMTETAVTAFGSSDAVIYGLSVAVMLGSFAFVHLLARRYLDSMGAALAVVTLPVLGYYSYIVPHFNHNIILNLPWCAAIWFAYLAIEERRNWAWPLLGLALGLGILSKYTILILPLLLLIHVVMTPQHRWVLISPRAWAAVALCLLVSGPHVYWVVTHGLGPLRYLSSGAGITEETFIERNLINPASALLTMAGMCASLMIAMVGGLGLPKLQRKSLCSRDRFLLLVSLGPAVVVTILSAATGGGLRVEWASSFFLPLPLLLLHLFYPAPTPWRVNRLLAWTSGLTVAMAATYVLIFTGIIADMDEGKWSRFPAKPLAAAAAEGWGQVCATPVPVIIADAWLGGTASFRLHERPRVYSEADPKMAPWLSDDDIRRTGALVLWDQAGDGRYRDIDHQDSPRPGEPLDWFPGIPALEARFGPITVLPDVTLDYPGPVRQEPVRLGRAVIPPSARCR</sequence>
<evidence type="ECO:0000256" key="7">
    <source>
        <dbReference type="ARBA" id="ARBA00023136"/>
    </source>
</evidence>
<keyword evidence="6 8" id="KW-1133">Transmembrane helix</keyword>
<evidence type="ECO:0000313" key="11">
    <source>
        <dbReference type="Proteomes" id="UP000031971"/>
    </source>
</evidence>
<dbReference type="GO" id="GO:0005886">
    <property type="term" value="C:plasma membrane"/>
    <property type="evidence" value="ECO:0007669"/>
    <property type="project" value="UniProtKB-SubCell"/>
</dbReference>
<keyword evidence="7 8" id="KW-0472">Membrane</keyword>
<evidence type="ECO:0000256" key="5">
    <source>
        <dbReference type="ARBA" id="ARBA00022692"/>
    </source>
</evidence>
<name>A0A0C2YYW4_PARME</name>
<protein>
    <recommendedName>
        <fullName evidence="9">Glycosyltransferase RgtA/B/C/D-like domain-containing protein</fullName>
    </recommendedName>
</protein>
<evidence type="ECO:0000313" key="10">
    <source>
        <dbReference type="EMBL" id="KIM00284.1"/>
    </source>
</evidence>
<dbReference type="OrthoDB" id="7671407at2"/>
<feature type="transmembrane region" description="Helical" evidence="8">
    <location>
        <begin position="168"/>
        <end position="194"/>
    </location>
</feature>
<keyword evidence="3" id="KW-0328">Glycosyltransferase</keyword>
<feature type="transmembrane region" description="Helical" evidence="8">
    <location>
        <begin position="113"/>
        <end position="133"/>
    </location>
</feature>
<dbReference type="GO" id="GO:0016763">
    <property type="term" value="F:pentosyltransferase activity"/>
    <property type="evidence" value="ECO:0007669"/>
    <property type="project" value="TreeGrafter"/>
</dbReference>
<feature type="transmembrane region" description="Helical" evidence="8">
    <location>
        <begin position="258"/>
        <end position="280"/>
    </location>
</feature>
<evidence type="ECO:0000256" key="1">
    <source>
        <dbReference type="ARBA" id="ARBA00004651"/>
    </source>
</evidence>
<comment type="subcellular location">
    <subcellularLocation>
        <location evidence="1">Cell membrane</location>
        <topology evidence="1">Multi-pass membrane protein</topology>
    </subcellularLocation>
</comment>